<proteinExistence type="predicted"/>
<name>A0A5B8S0H5_9SPHN</name>
<protein>
    <submittedName>
        <fullName evidence="8">FtsX-like permease family protein</fullName>
    </submittedName>
</protein>
<dbReference type="AlphaFoldDB" id="A0A5B8S0H5"/>
<keyword evidence="2" id="KW-1003">Cell membrane</keyword>
<dbReference type="InterPro" id="IPR038766">
    <property type="entry name" value="Membrane_comp_ABC_pdt"/>
</dbReference>
<keyword evidence="5 6" id="KW-0472">Membrane</keyword>
<evidence type="ECO:0000256" key="5">
    <source>
        <dbReference type="ARBA" id="ARBA00023136"/>
    </source>
</evidence>
<dbReference type="OrthoDB" id="9775544at2"/>
<feature type="transmembrane region" description="Helical" evidence="6">
    <location>
        <begin position="717"/>
        <end position="740"/>
    </location>
</feature>
<feature type="transmembrane region" description="Helical" evidence="6">
    <location>
        <begin position="258"/>
        <end position="282"/>
    </location>
</feature>
<accession>A0A5B8S0H5</accession>
<dbReference type="Pfam" id="PF02687">
    <property type="entry name" value="FtsX"/>
    <property type="match status" value="2"/>
</dbReference>
<feature type="domain" description="ABC3 transporter permease C-terminal" evidence="7">
    <location>
        <begin position="721"/>
        <end position="833"/>
    </location>
</feature>
<dbReference type="PANTHER" id="PTHR30287">
    <property type="entry name" value="MEMBRANE COMPONENT OF PREDICTED ABC SUPERFAMILY METABOLITE UPTAKE TRANSPORTER"/>
    <property type="match status" value="1"/>
</dbReference>
<keyword evidence="4 6" id="KW-1133">Transmembrane helix</keyword>
<feature type="transmembrane region" description="Helical" evidence="6">
    <location>
        <begin position="28"/>
        <end position="50"/>
    </location>
</feature>
<evidence type="ECO:0000256" key="6">
    <source>
        <dbReference type="SAM" id="Phobius"/>
    </source>
</evidence>
<organism evidence="8 9">
    <name type="scientific">Novosphingobium ginsenosidimutans</name>
    <dbReference type="NCBI Taxonomy" id="1176536"/>
    <lineage>
        <taxon>Bacteria</taxon>
        <taxon>Pseudomonadati</taxon>
        <taxon>Pseudomonadota</taxon>
        <taxon>Alphaproteobacteria</taxon>
        <taxon>Sphingomonadales</taxon>
        <taxon>Sphingomonadaceae</taxon>
        <taxon>Novosphingobium</taxon>
    </lineage>
</organism>
<dbReference type="InterPro" id="IPR003838">
    <property type="entry name" value="ABC3_permease_C"/>
</dbReference>
<reference evidence="8 9" key="1">
    <citation type="journal article" date="2013" name="J. Microbiol. Biotechnol.">
        <title>Novosphingobium ginsenosidimutans sp. nov., with the ability to convert ginsenoside.</title>
        <authorList>
            <person name="Kim J.K."/>
            <person name="He D."/>
            <person name="Liu Q.M."/>
            <person name="Park H.Y."/>
            <person name="Jung M.S."/>
            <person name="Yoon M.H."/>
            <person name="Kim S.C."/>
            <person name="Im W.T."/>
        </authorList>
    </citation>
    <scope>NUCLEOTIDE SEQUENCE [LARGE SCALE GENOMIC DNA]</scope>
    <source>
        <strain evidence="8 9">FW-6</strain>
    </source>
</reference>
<evidence type="ECO:0000256" key="3">
    <source>
        <dbReference type="ARBA" id="ARBA00022692"/>
    </source>
</evidence>
<sequence>MSETALSWSTAWTIARRDLSARFRGLRLLLACLFLGVGALAAIGTLTGAIEDELKSRGQTILGGDVQIEVWQRGATPAERAELEKFGKLSGGVRLQAMASSDETVVPIELKAVDQAWPLVGRLTLSDGRKVGAPAPGTAWVSPDALARLEQQNGGTFSLAGQTLKIAGVIADEPDRLSEGFALGPTVIVADGFPEAAGLTAPGAMYRSKYRLLLPAQRDPVATIDELKAKFPTSGFTYRQRDRAAPGADRFVSRMGEFLVLVGLTAMAIAGIGIGGGVSSYLEARRNSIATLKVLGATSRDITRIYLLQLLAAAVVGSLAGLLAGILVMPALGKALGALLPVAPGIVFDWAALARATAYGLLVGLVFAAPPLLAARRFPALALMRARVSPLSGQWREAVWPVGLGFAAIIGLTLASAAQLPVTAGFLAGAIVVLGLLGLLGWALRKLAARLPRPQRPLLRLALSNLHRPGAQTGSLVTALGFGLSAFVLLAVVQTSLSANIASRVPQRAPDYFMLDLPRDRAAEMERIVLAAAPQAKVRQVPALRGAILAYGPENAMTRVADLKEIPEEAWPLRGERGLTYSATLPEGNSLTAGQWWPKDYSGEPLVSVDEELAKAIDLKLGDKITIGVLGVERSARIASFRRIDWDSMGFNYVLVFSPNTLADAPHNLAATIDLPAGADRTQLLPQLLKAFPASSVIEVGGVLKQARELLTQVSTAILAAASVAVLAGIAVLLGAIAAARASRLYDNVVLRVLGASRRQLLLLQLAEYGLLALLLAGVALVLGSAIGWLVIVQLFKFDWLPNWPQVLAVLGAGLGMTVAFALAGSLPLLRAKPAQALREL</sequence>
<evidence type="ECO:0000256" key="4">
    <source>
        <dbReference type="ARBA" id="ARBA00022989"/>
    </source>
</evidence>
<feature type="transmembrane region" description="Helical" evidence="6">
    <location>
        <begin position="359"/>
        <end position="378"/>
    </location>
</feature>
<gene>
    <name evidence="8" type="ORF">FRF71_02095</name>
</gene>
<keyword evidence="3 6" id="KW-0812">Transmembrane</keyword>
<dbReference type="Proteomes" id="UP000321172">
    <property type="component" value="Chromosome"/>
</dbReference>
<feature type="transmembrane region" description="Helical" evidence="6">
    <location>
        <begin position="398"/>
        <end position="418"/>
    </location>
</feature>
<evidence type="ECO:0000313" key="8">
    <source>
        <dbReference type="EMBL" id="QEA15021.1"/>
    </source>
</evidence>
<feature type="transmembrane region" description="Helical" evidence="6">
    <location>
        <begin position="302"/>
        <end position="328"/>
    </location>
</feature>
<feature type="transmembrane region" description="Helical" evidence="6">
    <location>
        <begin position="804"/>
        <end position="830"/>
    </location>
</feature>
<evidence type="ECO:0000256" key="1">
    <source>
        <dbReference type="ARBA" id="ARBA00004651"/>
    </source>
</evidence>
<evidence type="ECO:0000259" key="7">
    <source>
        <dbReference type="Pfam" id="PF02687"/>
    </source>
</evidence>
<evidence type="ECO:0000313" key="9">
    <source>
        <dbReference type="Proteomes" id="UP000321172"/>
    </source>
</evidence>
<evidence type="ECO:0000256" key="2">
    <source>
        <dbReference type="ARBA" id="ARBA00022475"/>
    </source>
</evidence>
<comment type="subcellular location">
    <subcellularLocation>
        <location evidence="1">Cell membrane</location>
        <topology evidence="1">Multi-pass membrane protein</topology>
    </subcellularLocation>
</comment>
<feature type="transmembrane region" description="Helical" evidence="6">
    <location>
        <begin position="424"/>
        <end position="444"/>
    </location>
</feature>
<dbReference type="PANTHER" id="PTHR30287:SF1">
    <property type="entry name" value="INNER MEMBRANE PROTEIN"/>
    <property type="match status" value="1"/>
</dbReference>
<feature type="transmembrane region" description="Helical" evidence="6">
    <location>
        <begin position="476"/>
        <end position="497"/>
    </location>
</feature>
<dbReference type="EMBL" id="CP042345">
    <property type="protein sequence ID" value="QEA15021.1"/>
    <property type="molecule type" value="Genomic_DNA"/>
</dbReference>
<dbReference type="RefSeq" id="WP_147089002.1">
    <property type="nucleotide sequence ID" value="NZ_BAABJD010000002.1"/>
</dbReference>
<dbReference type="KEGG" id="ngf:FRF71_02095"/>
<feature type="transmembrane region" description="Helical" evidence="6">
    <location>
        <begin position="761"/>
        <end position="792"/>
    </location>
</feature>
<feature type="domain" description="ABC3 transporter permease C-terminal" evidence="7">
    <location>
        <begin position="261"/>
        <end position="379"/>
    </location>
</feature>
<keyword evidence="9" id="KW-1185">Reference proteome</keyword>
<dbReference type="GO" id="GO:0005886">
    <property type="term" value="C:plasma membrane"/>
    <property type="evidence" value="ECO:0007669"/>
    <property type="project" value="UniProtKB-SubCell"/>
</dbReference>